<protein>
    <submittedName>
        <fullName evidence="11">Uncharacterized protein</fullName>
    </submittedName>
</protein>
<organism evidence="11 12">
    <name type="scientific">Kalanchoe fedtschenkoi</name>
    <name type="common">Lavender scallops</name>
    <name type="synonym">South American air plant</name>
    <dbReference type="NCBI Taxonomy" id="63787"/>
    <lineage>
        <taxon>Eukaryota</taxon>
        <taxon>Viridiplantae</taxon>
        <taxon>Streptophyta</taxon>
        <taxon>Embryophyta</taxon>
        <taxon>Tracheophyta</taxon>
        <taxon>Spermatophyta</taxon>
        <taxon>Magnoliopsida</taxon>
        <taxon>eudicotyledons</taxon>
        <taxon>Gunneridae</taxon>
        <taxon>Pentapetalae</taxon>
        <taxon>Saxifragales</taxon>
        <taxon>Crassulaceae</taxon>
        <taxon>Kalanchoe</taxon>
    </lineage>
</organism>
<dbReference type="AlphaFoldDB" id="A0A7N0V3G6"/>
<dbReference type="Gene3D" id="1.10.10.60">
    <property type="entry name" value="Homeodomain-like"/>
    <property type="match status" value="2"/>
</dbReference>
<evidence type="ECO:0000259" key="9">
    <source>
        <dbReference type="PROSITE" id="PS50090"/>
    </source>
</evidence>
<dbReference type="FunFam" id="1.10.10.60:FF:000015">
    <property type="entry name" value="Transcription factor RAX3"/>
    <property type="match status" value="1"/>
</dbReference>
<evidence type="ECO:0000313" key="11">
    <source>
        <dbReference type="EnsemblPlants" id="Kaladp0095s0599.1.v1.1"/>
    </source>
</evidence>
<comment type="subcellular location">
    <subcellularLocation>
        <location evidence="1">Nucleus</location>
    </subcellularLocation>
</comment>
<keyword evidence="4" id="KW-0805">Transcription regulation</keyword>
<evidence type="ECO:0000256" key="2">
    <source>
        <dbReference type="ARBA" id="ARBA00022473"/>
    </source>
</evidence>
<dbReference type="PANTHER" id="PTHR47994:SF5">
    <property type="entry name" value="F14D16.11-RELATED"/>
    <property type="match status" value="1"/>
</dbReference>
<keyword evidence="2" id="KW-0217">Developmental protein</keyword>
<dbReference type="Pfam" id="PF00249">
    <property type="entry name" value="Myb_DNA-binding"/>
    <property type="match status" value="2"/>
</dbReference>
<dbReference type="PROSITE" id="PS50090">
    <property type="entry name" value="MYB_LIKE"/>
    <property type="match status" value="2"/>
</dbReference>
<dbReference type="SUPFAM" id="SSF46689">
    <property type="entry name" value="Homeodomain-like"/>
    <property type="match status" value="1"/>
</dbReference>
<evidence type="ECO:0000256" key="8">
    <source>
        <dbReference type="SAM" id="MobiDB-lite"/>
    </source>
</evidence>
<dbReference type="InterPro" id="IPR001005">
    <property type="entry name" value="SANT/Myb"/>
</dbReference>
<dbReference type="Gramene" id="Kaladp0095s0599.1.v1.1">
    <property type="protein sequence ID" value="Kaladp0095s0599.1.v1.1"/>
    <property type="gene ID" value="Kaladp0095s0599.v1.1"/>
</dbReference>
<dbReference type="CDD" id="cd00167">
    <property type="entry name" value="SANT"/>
    <property type="match status" value="2"/>
</dbReference>
<dbReference type="InterPro" id="IPR009057">
    <property type="entry name" value="Homeodomain-like_sf"/>
</dbReference>
<dbReference type="EnsemblPlants" id="Kaladp0095s0599.1.v1.1">
    <property type="protein sequence ID" value="Kaladp0095s0599.1.v1.1"/>
    <property type="gene ID" value="Kaladp0095s0599.v1.1"/>
</dbReference>
<reference evidence="11" key="1">
    <citation type="submission" date="2021-01" db="UniProtKB">
        <authorList>
            <consortium name="EnsemblPlants"/>
        </authorList>
    </citation>
    <scope>IDENTIFICATION</scope>
</reference>
<dbReference type="InterPro" id="IPR015495">
    <property type="entry name" value="Myb_TF_plants"/>
</dbReference>
<feature type="domain" description="HTH myb-type" evidence="10">
    <location>
        <begin position="10"/>
        <end position="66"/>
    </location>
</feature>
<evidence type="ECO:0000256" key="3">
    <source>
        <dbReference type="ARBA" id="ARBA00022737"/>
    </source>
</evidence>
<feature type="domain" description="HTH myb-type" evidence="10">
    <location>
        <begin position="67"/>
        <end position="121"/>
    </location>
</feature>
<evidence type="ECO:0000256" key="6">
    <source>
        <dbReference type="ARBA" id="ARBA00023163"/>
    </source>
</evidence>
<keyword evidence="7" id="KW-0539">Nucleus</keyword>
<keyword evidence="3" id="KW-0677">Repeat</keyword>
<dbReference type="GO" id="GO:0005634">
    <property type="term" value="C:nucleus"/>
    <property type="evidence" value="ECO:0007669"/>
    <property type="project" value="UniProtKB-SubCell"/>
</dbReference>
<name>A0A7N0V3G6_KALFE</name>
<dbReference type="PROSITE" id="PS51294">
    <property type="entry name" value="HTH_MYB"/>
    <property type="match status" value="2"/>
</dbReference>
<dbReference type="Proteomes" id="UP000594263">
    <property type="component" value="Unplaced"/>
</dbReference>
<evidence type="ECO:0000256" key="5">
    <source>
        <dbReference type="ARBA" id="ARBA00023125"/>
    </source>
</evidence>
<dbReference type="InterPro" id="IPR017930">
    <property type="entry name" value="Myb_dom"/>
</dbReference>
<dbReference type="GO" id="GO:0003677">
    <property type="term" value="F:DNA binding"/>
    <property type="evidence" value="ECO:0007669"/>
    <property type="project" value="UniProtKB-KW"/>
</dbReference>
<evidence type="ECO:0000259" key="10">
    <source>
        <dbReference type="PROSITE" id="PS51294"/>
    </source>
</evidence>
<dbReference type="GO" id="GO:0009555">
    <property type="term" value="P:pollen development"/>
    <property type="evidence" value="ECO:0007669"/>
    <property type="project" value="UniProtKB-ARBA"/>
</dbReference>
<dbReference type="GO" id="GO:0048658">
    <property type="term" value="P:anther wall tapetum development"/>
    <property type="evidence" value="ECO:0007669"/>
    <property type="project" value="UniProtKB-ARBA"/>
</dbReference>
<sequence>MMAQSTCCEKMSVKRGVWSPEEDAKMMAYVSKYGTGNWTAVPKKAASGAGLRRCGKSCRLRWNNYLRPDLKHDSFTPQEEELIIKLHGAIGTRWSIIAQQLPGRTDNDVKNYWNSKLRKKLQDMGIDPVTHKPYSQILADYGSIGGLRKFGHSLNKDLKNAFTQIEGNPEEQIVHFSCRDGQVRGAQSHQNVHESTDLLDQLQAIKKFTEAAPGSKNIETAVTASPQWGYGHPTLSPTSSSSSSACSAGNTSSSLQGLNWQDYLLDDVFVPSEENMAEYFMCGDTDGSRKIEGPEPTQALSQSKNIVMDNHGTGATVIRASDASFLDEMLAKENEMMLLEFPSLLEDSTFES</sequence>
<dbReference type="FunFam" id="1.10.10.60:FF:000204">
    <property type="entry name" value="transcription factor MYB80"/>
    <property type="match status" value="1"/>
</dbReference>
<evidence type="ECO:0000256" key="7">
    <source>
        <dbReference type="ARBA" id="ARBA00023242"/>
    </source>
</evidence>
<feature type="domain" description="Myb-like" evidence="9">
    <location>
        <begin position="10"/>
        <end position="66"/>
    </location>
</feature>
<evidence type="ECO:0000256" key="4">
    <source>
        <dbReference type="ARBA" id="ARBA00023015"/>
    </source>
</evidence>
<keyword evidence="5" id="KW-0238">DNA-binding</keyword>
<keyword evidence="6" id="KW-0804">Transcription</keyword>
<proteinExistence type="predicted"/>
<evidence type="ECO:0000256" key="1">
    <source>
        <dbReference type="ARBA" id="ARBA00004123"/>
    </source>
</evidence>
<feature type="domain" description="Myb-like" evidence="9">
    <location>
        <begin position="67"/>
        <end position="117"/>
    </location>
</feature>
<keyword evidence="12" id="KW-1185">Reference proteome</keyword>
<evidence type="ECO:0000313" key="12">
    <source>
        <dbReference type="Proteomes" id="UP000594263"/>
    </source>
</evidence>
<feature type="region of interest" description="Disordered" evidence="8">
    <location>
        <begin position="226"/>
        <end position="254"/>
    </location>
</feature>
<feature type="compositionally biased region" description="Low complexity" evidence="8">
    <location>
        <begin position="236"/>
        <end position="254"/>
    </location>
</feature>
<dbReference type="PANTHER" id="PTHR47994">
    <property type="entry name" value="F14D16.11-RELATED"/>
    <property type="match status" value="1"/>
</dbReference>
<dbReference type="SMART" id="SM00717">
    <property type="entry name" value="SANT"/>
    <property type="match status" value="2"/>
</dbReference>
<accession>A0A7N0V3G6</accession>